<dbReference type="AlphaFoldDB" id="A0A1W1E9M4"/>
<dbReference type="SUPFAM" id="SSF52540">
    <property type="entry name" value="P-loop containing nucleoside triphosphate hydrolases"/>
    <property type="match status" value="1"/>
</dbReference>
<evidence type="ECO:0000256" key="4">
    <source>
        <dbReference type="ARBA" id="ARBA00023004"/>
    </source>
</evidence>
<dbReference type="SUPFAM" id="SSF117916">
    <property type="entry name" value="Fe-S cluster assembly (FSCA) domain-like"/>
    <property type="match status" value="1"/>
</dbReference>
<dbReference type="InterPro" id="IPR019591">
    <property type="entry name" value="Mrp/NBP35_ATP-bd"/>
</dbReference>
<dbReference type="PANTHER" id="PTHR42961">
    <property type="entry name" value="IRON-SULFUR PROTEIN NUBPL"/>
    <property type="match status" value="1"/>
</dbReference>
<dbReference type="HAMAP" id="MF_02040">
    <property type="entry name" value="Mrp_NBP35"/>
    <property type="match status" value="1"/>
</dbReference>
<dbReference type="InterPro" id="IPR033756">
    <property type="entry name" value="YlxH/NBP35"/>
</dbReference>
<evidence type="ECO:0000256" key="5">
    <source>
        <dbReference type="ARBA" id="ARBA00023014"/>
    </source>
</evidence>
<protein>
    <submittedName>
        <fullName evidence="6">Putative ATP/GTP-binding protein (Mrp protein homolog)</fullName>
    </submittedName>
</protein>
<organism evidence="6">
    <name type="scientific">hydrothermal vent metagenome</name>
    <dbReference type="NCBI Taxonomy" id="652676"/>
    <lineage>
        <taxon>unclassified sequences</taxon>
        <taxon>metagenomes</taxon>
        <taxon>ecological metagenomes</taxon>
    </lineage>
</organism>
<dbReference type="GO" id="GO:0046872">
    <property type="term" value="F:metal ion binding"/>
    <property type="evidence" value="ECO:0007669"/>
    <property type="project" value="UniProtKB-KW"/>
</dbReference>
<name>A0A1W1E9M4_9ZZZZ</name>
<dbReference type="EMBL" id="FPIB01000019">
    <property type="protein sequence ID" value="SFV90663.1"/>
    <property type="molecule type" value="Genomic_DNA"/>
</dbReference>
<dbReference type="GO" id="GO:0016226">
    <property type="term" value="P:iron-sulfur cluster assembly"/>
    <property type="evidence" value="ECO:0007669"/>
    <property type="project" value="InterPro"/>
</dbReference>
<evidence type="ECO:0000256" key="1">
    <source>
        <dbReference type="ARBA" id="ARBA00022723"/>
    </source>
</evidence>
<evidence type="ECO:0000256" key="3">
    <source>
        <dbReference type="ARBA" id="ARBA00022840"/>
    </source>
</evidence>
<accession>A0A1W1E9M4</accession>
<dbReference type="GO" id="GO:0140663">
    <property type="term" value="F:ATP-dependent FeS chaperone activity"/>
    <property type="evidence" value="ECO:0007669"/>
    <property type="project" value="InterPro"/>
</dbReference>
<evidence type="ECO:0000256" key="2">
    <source>
        <dbReference type="ARBA" id="ARBA00022741"/>
    </source>
</evidence>
<dbReference type="InterPro" id="IPR044304">
    <property type="entry name" value="NUBPL-like"/>
</dbReference>
<keyword evidence="4" id="KW-0408">Iron</keyword>
<dbReference type="InterPro" id="IPR034904">
    <property type="entry name" value="FSCA_dom_sf"/>
</dbReference>
<dbReference type="FunFam" id="3.40.50.300:FF:001119">
    <property type="entry name" value="Iron-sulfur cluster carrier protein"/>
    <property type="match status" value="1"/>
</dbReference>
<keyword evidence="1" id="KW-0479">Metal-binding</keyword>
<dbReference type="Pfam" id="PF10609">
    <property type="entry name" value="ParA"/>
    <property type="match status" value="1"/>
</dbReference>
<dbReference type="GO" id="GO:0051539">
    <property type="term" value="F:4 iron, 4 sulfur cluster binding"/>
    <property type="evidence" value="ECO:0007669"/>
    <property type="project" value="TreeGrafter"/>
</dbReference>
<dbReference type="InterPro" id="IPR027417">
    <property type="entry name" value="P-loop_NTPase"/>
</dbReference>
<keyword evidence="2" id="KW-0547">Nucleotide-binding</keyword>
<evidence type="ECO:0000313" key="6">
    <source>
        <dbReference type="EMBL" id="SFV90663.1"/>
    </source>
</evidence>
<dbReference type="GO" id="GO:0005524">
    <property type="term" value="F:ATP binding"/>
    <property type="evidence" value="ECO:0007669"/>
    <property type="project" value="UniProtKB-KW"/>
</dbReference>
<proteinExistence type="inferred from homology"/>
<dbReference type="Gene3D" id="3.30.300.130">
    <property type="entry name" value="Fe-S cluster assembly (FSCA)"/>
    <property type="match status" value="1"/>
</dbReference>
<gene>
    <name evidence="6" type="ORF">MNB_SV-4-340</name>
</gene>
<dbReference type="PANTHER" id="PTHR42961:SF2">
    <property type="entry name" value="IRON-SULFUR PROTEIN NUBPL"/>
    <property type="match status" value="1"/>
</dbReference>
<keyword evidence="5" id="KW-0411">Iron-sulfur</keyword>
<sequence>MSEIETLNTILSQIIYPGFKKTIMEFGFVEHISMDEDGAVITLDIPSIAKEIREQLELEITKRLEAAGIRLTNLTVKTPSVPCQTSSNGFNAIPDIQNFIMVSSGKGGVGKSTTTVNLALALAKQGKRVGLLDVDIYGPNIPRMMGIEGVEPVFLGNTIIPISAHGIKVMSMGSLIAKDASLLWKGAMITQAIEQMLVDIKWGAIDVLIFDMPPGTGDAQITLAQNLPITAGVCVTTPQKVALDDTIRALDMFKQLNIPIAGIVENMSGFICPETQKEYPIFGKGTTPELAKAYDTKVLAEIPIEMSVREGGDAGIPIVVLAPNDEVTKRYLQAADMLWEQLLAVNAEGGVDNSAIQPTVF</sequence>
<dbReference type="Gene3D" id="3.40.50.300">
    <property type="entry name" value="P-loop containing nucleotide triphosphate hydrolases"/>
    <property type="match status" value="1"/>
</dbReference>
<dbReference type="CDD" id="cd02037">
    <property type="entry name" value="Mrp_NBP35"/>
    <property type="match status" value="1"/>
</dbReference>
<keyword evidence="3" id="KW-0067">ATP-binding</keyword>
<reference evidence="6" key="1">
    <citation type="submission" date="2016-10" db="EMBL/GenBank/DDBJ databases">
        <authorList>
            <person name="de Groot N.N."/>
        </authorList>
    </citation>
    <scope>NUCLEOTIDE SEQUENCE</scope>
</reference>